<dbReference type="EMBL" id="MG922899">
    <property type="protein sequence ID" value="AYR16625.1"/>
    <property type="molecule type" value="mRNA"/>
</dbReference>
<dbReference type="FunFam" id="3.40.50.2000:FF:000071">
    <property type="entry name" value="Glycosyltransferase"/>
    <property type="match status" value="1"/>
</dbReference>
<dbReference type="PANTHER" id="PTHR48047">
    <property type="entry name" value="GLYCOSYLTRANSFERASE"/>
    <property type="match status" value="1"/>
</dbReference>
<dbReference type="Pfam" id="PF00201">
    <property type="entry name" value="UDPGT"/>
    <property type="match status" value="1"/>
</dbReference>
<evidence type="ECO:0000256" key="2">
    <source>
        <dbReference type="ARBA" id="ARBA00022676"/>
    </source>
</evidence>
<evidence type="ECO:0000256" key="1">
    <source>
        <dbReference type="ARBA" id="ARBA00009995"/>
    </source>
</evidence>
<dbReference type="SUPFAM" id="SSF53756">
    <property type="entry name" value="UDP-Glycosyltransferase/glycogen phosphorylase"/>
    <property type="match status" value="1"/>
</dbReference>
<proteinExistence type="evidence at transcript level"/>
<keyword evidence="3 4" id="KW-0808">Transferase</keyword>
<sequence>MDSHDSQLHISFFPFMGPGHMLPTIDIAKLFAFRGLKVTIITTPSNAAVDSTLQKTKELGFEIKLLFIKFPYAELGLPEGCDAKLMFQPQLRRKLCKIIPSMQHSLEELLQQHRPACLVADTIFPWATDAAKKYGIPRFVFHGSCFFSVCASICLYKHKPHHKAISDSEPFLIPDLPDEIKLSKNQLPDYIKQEEVDEIIYAFYKSALEAEFTSDGAIVNSFYELEPAYADHYTKLTGRRGWHIGPVSLCNEDFDEKAQRGNEAGNNQNKYCLRWLDSKPPSSVIYVCFGSMTNFSDSQLMEIAAGLEASGQHFIWVVKKEKEDKGNGKWLPEGLEKRVEEKGLIIRGWAPQLLILNHVAVGGFVTHCGWNSTLEGVAAGLPMVTWPVSAEQFYNEKLIIQVLKIGVSVGAQKWIRVFGDYVKKEAIAKAVTRIVIGEEAEGMRKRARALADKSKAAVTEGGSSHNELNHLIQELKALRTEKLMLQ</sequence>
<dbReference type="FunFam" id="3.40.50.2000:FF:000047">
    <property type="entry name" value="Glycosyltransferase"/>
    <property type="match status" value="1"/>
</dbReference>
<comment type="similarity">
    <text evidence="1 4">Belongs to the UDP-glycosyltransferase family.</text>
</comment>
<dbReference type="GO" id="GO:0035251">
    <property type="term" value="F:UDP-glucosyltransferase activity"/>
    <property type="evidence" value="ECO:0007669"/>
    <property type="project" value="TreeGrafter"/>
</dbReference>
<evidence type="ECO:0000256" key="4">
    <source>
        <dbReference type="RuleBase" id="RU003718"/>
    </source>
</evidence>
<evidence type="ECO:0000256" key="3">
    <source>
        <dbReference type="ARBA" id="ARBA00022679"/>
    </source>
</evidence>
<name>A0A3G3NBV7_9FABA</name>
<dbReference type="PANTHER" id="PTHR48047:SF135">
    <property type="entry name" value="GLYCOSYLTRANSFERASE"/>
    <property type="match status" value="1"/>
</dbReference>
<dbReference type="InterPro" id="IPR035595">
    <property type="entry name" value="UDP_glycos_trans_CS"/>
</dbReference>
<dbReference type="Gene3D" id="3.40.50.2000">
    <property type="entry name" value="Glycogen Phosphorylase B"/>
    <property type="match status" value="2"/>
</dbReference>
<dbReference type="AlphaFoldDB" id="A0A3G3NBV7"/>
<accession>A0A3G3NBV7</accession>
<reference evidence="6" key="1">
    <citation type="submission" date="2018-02" db="EMBL/GenBank/DDBJ databases">
        <title>Transcriptomic analysis to select cyctochrome P450 and glucosyltransferase involving in onjisaponin biosynthesis in Polygala tenuifolia.</title>
        <authorList>
            <person name="Kim O.T."/>
            <person name="Jin M.L."/>
        </authorList>
    </citation>
    <scope>NUCLEOTIDE SEQUENCE</scope>
</reference>
<dbReference type="PROSITE" id="PS00375">
    <property type="entry name" value="UDPGT"/>
    <property type="match status" value="1"/>
</dbReference>
<protein>
    <recommendedName>
        <fullName evidence="5">Glycosyltransferase</fullName>
        <ecNumber evidence="5">2.4.1.-</ecNumber>
    </recommendedName>
</protein>
<evidence type="ECO:0000256" key="5">
    <source>
        <dbReference type="RuleBase" id="RU362057"/>
    </source>
</evidence>
<evidence type="ECO:0000313" key="6">
    <source>
        <dbReference type="EMBL" id="AYR16625.1"/>
    </source>
</evidence>
<keyword evidence="2 4" id="KW-0328">Glycosyltransferase</keyword>
<organism evidence="6">
    <name type="scientific">Polygala tenuifolia</name>
    <dbReference type="NCBI Taxonomy" id="355332"/>
    <lineage>
        <taxon>Eukaryota</taxon>
        <taxon>Viridiplantae</taxon>
        <taxon>Streptophyta</taxon>
        <taxon>Embryophyta</taxon>
        <taxon>Tracheophyta</taxon>
        <taxon>Spermatophyta</taxon>
        <taxon>Magnoliopsida</taxon>
        <taxon>eudicotyledons</taxon>
        <taxon>Gunneridae</taxon>
        <taxon>Pentapetalae</taxon>
        <taxon>rosids</taxon>
        <taxon>fabids</taxon>
        <taxon>Fabales</taxon>
        <taxon>Polygalaceae</taxon>
        <taxon>Polygala</taxon>
    </lineage>
</organism>
<dbReference type="InterPro" id="IPR002213">
    <property type="entry name" value="UDP_glucos_trans"/>
</dbReference>
<dbReference type="CDD" id="cd03784">
    <property type="entry name" value="GT1_Gtf-like"/>
    <property type="match status" value="1"/>
</dbReference>
<dbReference type="EC" id="2.4.1.-" evidence="5"/>